<evidence type="ECO:0000256" key="1">
    <source>
        <dbReference type="SAM" id="MobiDB-lite"/>
    </source>
</evidence>
<dbReference type="AlphaFoldDB" id="C5FBV6"/>
<accession>C5FBV6</accession>
<dbReference type="HOGENOM" id="CLU_342614_0_0_1"/>
<gene>
    <name evidence="2" type="ORF">MCYG_00178</name>
</gene>
<feature type="compositionally biased region" description="Acidic residues" evidence="1">
    <location>
        <begin position="187"/>
        <end position="198"/>
    </location>
</feature>
<dbReference type="Proteomes" id="UP000002035">
    <property type="component" value="Unassembled WGS sequence"/>
</dbReference>
<dbReference type="OMA" id="HGYMLTE"/>
<feature type="compositionally biased region" description="Acidic residues" evidence="1">
    <location>
        <begin position="169"/>
        <end position="179"/>
    </location>
</feature>
<reference evidence="3" key="1">
    <citation type="journal article" date="2012" name="MBio">
        <title>Comparative genome analysis of Trichophyton rubrum and related dermatophytes reveals candidate genes involved in infection.</title>
        <authorList>
            <person name="Martinez D.A."/>
            <person name="Oliver B.G."/>
            <person name="Graeser Y."/>
            <person name="Goldberg J.M."/>
            <person name="Li W."/>
            <person name="Martinez-Rossi N.M."/>
            <person name="Monod M."/>
            <person name="Shelest E."/>
            <person name="Barton R.C."/>
            <person name="Birch E."/>
            <person name="Brakhage A.A."/>
            <person name="Chen Z."/>
            <person name="Gurr S.J."/>
            <person name="Heiman D."/>
            <person name="Heitman J."/>
            <person name="Kosti I."/>
            <person name="Rossi A."/>
            <person name="Saif S."/>
            <person name="Samalova M."/>
            <person name="Saunders C.W."/>
            <person name="Shea T."/>
            <person name="Summerbell R.C."/>
            <person name="Xu J."/>
            <person name="Young S."/>
            <person name="Zeng Q."/>
            <person name="Birren B.W."/>
            <person name="Cuomo C.A."/>
            <person name="White T.C."/>
        </authorList>
    </citation>
    <scope>NUCLEOTIDE SEQUENCE [LARGE SCALE GENOMIC DNA]</scope>
    <source>
        <strain evidence="3">ATCC MYA-4605 / CBS 113480</strain>
    </source>
</reference>
<name>C5FBV6_ARTOC</name>
<dbReference type="GeneID" id="9230204"/>
<sequence length="806" mass="92801">MHNADLTLEKAEPDIFATPLPSSQQMHPQKEPPFAAIAAPESPVAAKNLYSKVKKRDSSLSIAQEDYSATHVVESDSSSTEENGSQGSGYNDGCHSDQASEDENYVEPNKRAVWLPGRSKGYFDAFCDNISIDGDGEDLEEADEHYKKTDEYYEEADEHYDEADEHYDEADEHYEETDEHYEKTDERYEETDEHEESDVNSAYTRLLNYQTNTCRPRRSSLRTLILSPRISPHKTAEEDVCLQSEDDNDPLADKFREMEDRFQRRQEKIPKPLHGNGIPTLTRSNAFGLKPPPGHNLFKRLLRGFISLPNALESNEDMTKMLHCHRKMEDLYFELGERESEIREVVASHCGLPSPDRVFVSTYDTGETWSHGSFNLCIPVYASYPGSEEPIPLAFKLPLPYMVGEEEFPGNAEERLRTEAATHLWISQNCPEVPIPKLYGFGFRGGISNRTTLLNHGYMLTEWATTDDDLKPLSEKLGMRHNDVQLHFDKFIQKSKTQNLYRSFAKVMMSLAKIPQPRIGSWTIDNNGQLSLSNRPLLPHITKFENWGIPSGIPRKTTYTNTDSFYNDCIGVYDNRLEHQRNIVKHEREVWDAAAKMVYMRSYLPRFADYSLRQGPFFMQLGNMPSHNILVDKEWNVKQFIEVQGICSLPIELLLPPPWMTGKDIGNLLSTEKDRLNICYRQFTNTLRHEEAKNPLLPNGKLHSDTLLRTLLSDKFWFLHSLQTPGDPDSMINWMGGYMDMPLRRGSPIAASVFRPYMNEFVGFKLRSYVAYHKDVHRLYDGSHGRVYDDFELGYIERQPVIPRKR</sequence>
<dbReference type="VEuPathDB" id="FungiDB:MCYG_00178"/>
<dbReference type="OrthoDB" id="4170607at2759"/>
<dbReference type="EMBL" id="DS995701">
    <property type="protein sequence ID" value="EEQ27290.1"/>
    <property type="molecule type" value="Genomic_DNA"/>
</dbReference>
<feature type="compositionally biased region" description="Polar residues" evidence="1">
    <location>
        <begin position="75"/>
        <end position="89"/>
    </location>
</feature>
<dbReference type="RefSeq" id="XP_002850074.1">
    <property type="nucleotide sequence ID" value="XM_002850028.1"/>
</dbReference>
<dbReference type="InterPro" id="IPR051678">
    <property type="entry name" value="AGP_Transferase"/>
</dbReference>
<dbReference type="PANTHER" id="PTHR21310:SF37">
    <property type="entry name" value="AMINOGLYCOSIDE PHOSPHOTRANSFERASE DOMAIN-CONTAINING PROTEIN"/>
    <property type="match status" value="1"/>
</dbReference>
<organism evidence="2 3">
    <name type="scientific">Arthroderma otae (strain ATCC MYA-4605 / CBS 113480)</name>
    <name type="common">Microsporum canis</name>
    <dbReference type="NCBI Taxonomy" id="554155"/>
    <lineage>
        <taxon>Eukaryota</taxon>
        <taxon>Fungi</taxon>
        <taxon>Dikarya</taxon>
        <taxon>Ascomycota</taxon>
        <taxon>Pezizomycotina</taxon>
        <taxon>Eurotiomycetes</taxon>
        <taxon>Eurotiomycetidae</taxon>
        <taxon>Onygenales</taxon>
        <taxon>Arthrodermataceae</taxon>
        <taxon>Microsporum</taxon>
    </lineage>
</organism>
<dbReference type="PANTHER" id="PTHR21310">
    <property type="entry name" value="AMINOGLYCOSIDE PHOSPHOTRANSFERASE-RELATED-RELATED"/>
    <property type="match status" value="1"/>
</dbReference>
<feature type="region of interest" description="Disordered" evidence="1">
    <location>
        <begin position="1"/>
        <end position="39"/>
    </location>
</feature>
<proteinExistence type="predicted"/>
<evidence type="ECO:0000313" key="3">
    <source>
        <dbReference type="Proteomes" id="UP000002035"/>
    </source>
</evidence>
<feature type="region of interest" description="Disordered" evidence="1">
    <location>
        <begin position="55"/>
        <end position="109"/>
    </location>
</feature>
<dbReference type="STRING" id="554155.C5FBV6"/>
<dbReference type="eggNOG" id="ENOG502QQYZ">
    <property type="taxonomic scope" value="Eukaryota"/>
</dbReference>
<keyword evidence="3" id="KW-1185">Reference proteome</keyword>
<feature type="region of interest" description="Disordered" evidence="1">
    <location>
        <begin position="169"/>
        <end position="199"/>
    </location>
</feature>
<evidence type="ECO:0000313" key="2">
    <source>
        <dbReference type="EMBL" id="EEQ27290.1"/>
    </source>
</evidence>
<protein>
    <submittedName>
        <fullName evidence="2">Uncharacterized protein</fullName>
    </submittedName>
</protein>